<evidence type="ECO:0000313" key="3">
    <source>
        <dbReference type="EMBL" id="SPC77448.1"/>
    </source>
</evidence>
<proteinExistence type="predicted"/>
<name>A0A2N9E6Q3_FAGSY</name>
<dbReference type="EMBL" id="OIVN01000117">
    <property type="protein sequence ID" value="SPC74646.1"/>
    <property type="molecule type" value="Genomic_DNA"/>
</dbReference>
<gene>
    <name evidence="2" type="ORF">FSB_LOCUS2528</name>
    <name evidence="3" type="ORF">FSB_LOCUS5330</name>
</gene>
<sequence length="84" mass="9083">MSLSLTAFSPGSDQGHHGQDPCSFTGTMHRRAATSGGDFWFGKAEPCLSPSQLLFLLSPSRFFLFSPTRFGFSLTETPHGSLSL</sequence>
<organism evidence="2">
    <name type="scientific">Fagus sylvatica</name>
    <name type="common">Beechnut</name>
    <dbReference type="NCBI Taxonomy" id="28930"/>
    <lineage>
        <taxon>Eukaryota</taxon>
        <taxon>Viridiplantae</taxon>
        <taxon>Streptophyta</taxon>
        <taxon>Embryophyta</taxon>
        <taxon>Tracheophyta</taxon>
        <taxon>Spermatophyta</taxon>
        <taxon>Magnoliopsida</taxon>
        <taxon>eudicotyledons</taxon>
        <taxon>Gunneridae</taxon>
        <taxon>Pentapetalae</taxon>
        <taxon>rosids</taxon>
        <taxon>fabids</taxon>
        <taxon>Fagales</taxon>
        <taxon>Fagaceae</taxon>
        <taxon>Fagus</taxon>
    </lineage>
</organism>
<dbReference type="AlphaFoldDB" id="A0A2N9E6Q3"/>
<protein>
    <submittedName>
        <fullName evidence="2">Uncharacterized protein</fullName>
    </submittedName>
</protein>
<feature type="compositionally biased region" description="Polar residues" evidence="1">
    <location>
        <begin position="1"/>
        <end position="12"/>
    </location>
</feature>
<evidence type="ECO:0000256" key="1">
    <source>
        <dbReference type="SAM" id="MobiDB-lite"/>
    </source>
</evidence>
<feature type="region of interest" description="Disordered" evidence="1">
    <location>
        <begin position="1"/>
        <end position="24"/>
    </location>
</feature>
<dbReference type="EMBL" id="OIVN01000272">
    <property type="protein sequence ID" value="SPC77448.1"/>
    <property type="molecule type" value="Genomic_DNA"/>
</dbReference>
<evidence type="ECO:0000313" key="2">
    <source>
        <dbReference type="EMBL" id="SPC74646.1"/>
    </source>
</evidence>
<reference evidence="2" key="1">
    <citation type="submission" date="2018-02" db="EMBL/GenBank/DDBJ databases">
        <authorList>
            <person name="Cohen D.B."/>
            <person name="Kent A.D."/>
        </authorList>
    </citation>
    <scope>NUCLEOTIDE SEQUENCE</scope>
</reference>
<accession>A0A2N9E6Q3</accession>